<dbReference type="OrthoDB" id="1923662at2759"/>
<keyword evidence="4" id="KW-1185">Reference proteome</keyword>
<reference evidence="4" key="1">
    <citation type="journal article" date="2020" name="Genome Biol.">
        <title>Gamete binning: chromosome-level and haplotype-resolved genome assembly enabled by high-throughput single-cell sequencing of gamete genomes.</title>
        <authorList>
            <person name="Campoy J.A."/>
            <person name="Sun H."/>
            <person name="Goel M."/>
            <person name="Jiao W.-B."/>
            <person name="Folz-Donahue K."/>
            <person name="Wang N."/>
            <person name="Rubio M."/>
            <person name="Liu C."/>
            <person name="Kukat C."/>
            <person name="Ruiz D."/>
            <person name="Huettel B."/>
            <person name="Schneeberger K."/>
        </authorList>
    </citation>
    <scope>NUCLEOTIDE SEQUENCE [LARGE SCALE GENOMIC DNA]</scope>
    <source>
        <strain evidence="4">cv. Rojo Pasion</strain>
    </source>
</reference>
<evidence type="ECO:0000313" key="4">
    <source>
        <dbReference type="Proteomes" id="UP000507245"/>
    </source>
</evidence>
<dbReference type="SUPFAM" id="SSF48403">
    <property type="entry name" value="Ankyrin repeat"/>
    <property type="match status" value="1"/>
</dbReference>
<organism evidence="2 4">
    <name type="scientific">Prunus armeniaca</name>
    <name type="common">Apricot</name>
    <name type="synonym">Armeniaca vulgaris</name>
    <dbReference type="NCBI Taxonomy" id="36596"/>
    <lineage>
        <taxon>Eukaryota</taxon>
        <taxon>Viridiplantae</taxon>
        <taxon>Streptophyta</taxon>
        <taxon>Embryophyta</taxon>
        <taxon>Tracheophyta</taxon>
        <taxon>Spermatophyta</taxon>
        <taxon>Magnoliopsida</taxon>
        <taxon>eudicotyledons</taxon>
        <taxon>Gunneridae</taxon>
        <taxon>Pentapetalae</taxon>
        <taxon>rosids</taxon>
        <taxon>fabids</taxon>
        <taxon>Rosales</taxon>
        <taxon>Rosaceae</taxon>
        <taxon>Amygdaloideae</taxon>
        <taxon>Amygdaleae</taxon>
        <taxon>Prunus</taxon>
    </lineage>
</organism>
<protein>
    <submittedName>
        <fullName evidence="2">Uncharacterized protein</fullName>
    </submittedName>
</protein>
<dbReference type="PANTHER" id="PTHR24177">
    <property type="entry name" value="CASKIN"/>
    <property type="match status" value="1"/>
</dbReference>
<evidence type="ECO:0000313" key="1">
    <source>
        <dbReference type="EMBL" id="CAB4275711.1"/>
    </source>
</evidence>
<proteinExistence type="predicted"/>
<dbReference type="Gene3D" id="1.25.40.20">
    <property type="entry name" value="Ankyrin repeat-containing domain"/>
    <property type="match status" value="1"/>
</dbReference>
<evidence type="ECO:0000313" key="2">
    <source>
        <dbReference type="EMBL" id="CAB4306101.1"/>
    </source>
</evidence>
<dbReference type="AlphaFoldDB" id="A0A6J5X067"/>
<dbReference type="EMBL" id="CAEKKB010000004">
    <property type="protein sequence ID" value="CAB4306101.1"/>
    <property type="molecule type" value="Genomic_DNA"/>
</dbReference>
<dbReference type="PANTHER" id="PTHR24177:SF215">
    <property type="entry name" value="PGG DOMAIN-CONTAINING PROTEIN"/>
    <property type="match status" value="1"/>
</dbReference>
<dbReference type="Proteomes" id="UP000507245">
    <property type="component" value="Unassembled WGS sequence"/>
</dbReference>
<sequence length="141" mass="15736">MKKFIPLLAEKGYSCQNTKQAKDETTVVPVEHVGYKKGKGSAGPTKSKKQKVYTYTPLLIATITGFVPIVKEILEQHPQAAEHGSVDQQNILHLAIKHRQKEIFELIESKPTIRSRLNARIDGDRNTILHKAADRIGAITL</sequence>
<dbReference type="EMBL" id="CAEKDK010000004">
    <property type="protein sequence ID" value="CAB4275711.1"/>
    <property type="molecule type" value="Genomic_DNA"/>
</dbReference>
<reference evidence="2 3" key="2">
    <citation type="submission" date="2020-05" db="EMBL/GenBank/DDBJ databases">
        <authorList>
            <person name="Campoy J."/>
            <person name="Schneeberger K."/>
            <person name="Spophaly S."/>
        </authorList>
    </citation>
    <scope>NUCLEOTIDE SEQUENCE [LARGE SCALE GENOMIC DNA]</scope>
    <source>
        <strain evidence="2">PruArmRojPasFocal</strain>
    </source>
</reference>
<dbReference type="Pfam" id="PF12796">
    <property type="entry name" value="Ank_2"/>
    <property type="match status" value="1"/>
</dbReference>
<gene>
    <name evidence="1" type="ORF">CURHAP_LOCUS24643</name>
    <name evidence="2" type="ORF">ORAREDHAP_LOCUS24217</name>
</gene>
<dbReference type="GO" id="GO:0016020">
    <property type="term" value="C:membrane"/>
    <property type="evidence" value="ECO:0007669"/>
    <property type="project" value="TreeGrafter"/>
</dbReference>
<dbReference type="InterPro" id="IPR002110">
    <property type="entry name" value="Ankyrin_rpt"/>
</dbReference>
<evidence type="ECO:0000313" key="3">
    <source>
        <dbReference type="Proteomes" id="UP000507222"/>
    </source>
</evidence>
<dbReference type="Proteomes" id="UP000507222">
    <property type="component" value="Unassembled WGS sequence"/>
</dbReference>
<accession>A0A6J5X067</accession>
<dbReference type="InterPro" id="IPR036770">
    <property type="entry name" value="Ankyrin_rpt-contain_sf"/>
</dbReference>
<name>A0A6J5X067_PRUAR</name>